<evidence type="ECO:0000313" key="3">
    <source>
        <dbReference type="Proteomes" id="UP000184290"/>
    </source>
</evidence>
<feature type="transmembrane region" description="Helical" evidence="1">
    <location>
        <begin position="180"/>
        <end position="201"/>
    </location>
</feature>
<feature type="transmembrane region" description="Helical" evidence="1">
    <location>
        <begin position="45"/>
        <end position="68"/>
    </location>
</feature>
<evidence type="ECO:0008006" key="4">
    <source>
        <dbReference type="Google" id="ProtNLM"/>
    </source>
</evidence>
<dbReference type="RefSeq" id="WP_060603276.1">
    <property type="nucleotide sequence ID" value="NZ_FQZC01000002.1"/>
</dbReference>
<keyword evidence="1" id="KW-1133">Transmembrane helix</keyword>
<dbReference type="Proteomes" id="UP000184290">
    <property type="component" value="Unassembled WGS sequence"/>
</dbReference>
<accession>A0ABY1IJ80</accession>
<proteinExistence type="predicted"/>
<dbReference type="EMBL" id="FQZC01000002">
    <property type="protein sequence ID" value="SHJ25327.1"/>
    <property type="molecule type" value="Genomic_DNA"/>
</dbReference>
<feature type="transmembrane region" description="Helical" evidence="1">
    <location>
        <begin position="152"/>
        <end position="173"/>
    </location>
</feature>
<keyword evidence="1" id="KW-0812">Transmembrane</keyword>
<protein>
    <recommendedName>
        <fullName evidence="4">Yip1 domain-containing protein</fullName>
    </recommendedName>
</protein>
<gene>
    <name evidence="2" type="ORF">SAMN02745911_2157</name>
</gene>
<organism evidence="2 3">
    <name type="scientific">Aureimonas altamirensis DSM 21988</name>
    <dbReference type="NCBI Taxonomy" id="1121026"/>
    <lineage>
        <taxon>Bacteria</taxon>
        <taxon>Pseudomonadati</taxon>
        <taxon>Pseudomonadota</taxon>
        <taxon>Alphaproteobacteria</taxon>
        <taxon>Hyphomicrobiales</taxon>
        <taxon>Aurantimonadaceae</taxon>
        <taxon>Aureimonas</taxon>
    </lineage>
</organism>
<name>A0ABY1IJ80_9HYPH</name>
<comment type="caution">
    <text evidence="2">The sequence shown here is derived from an EMBL/GenBank/DDBJ whole genome shotgun (WGS) entry which is preliminary data.</text>
</comment>
<feature type="transmembrane region" description="Helical" evidence="1">
    <location>
        <begin position="122"/>
        <end position="146"/>
    </location>
</feature>
<reference evidence="2 3" key="1">
    <citation type="submission" date="2016-11" db="EMBL/GenBank/DDBJ databases">
        <authorList>
            <person name="Varghese N."/>
            <person name="Submissions S."/>
        </authorList>
    </citation>
    <scope>NUCLEOTIDE SEQUENCE [LARGE SCALE GENOMIC DNA]</scope>
    <source>
        <strain evidence="2 3">DSM 21988</strain>
    </source>
</reference>
<evidence type="ECO:0000313" key="2">
    <source>
        <dbReference type="EMBL" id="SHJ25327.1"/>
    </source>
</evidence>
<feature type="transmembrane region" description="Helical" evidence="1">
    <location>
        <begin position="88"/>
        <end position="110"/>
    </location>
</feature>
<keyword evidence="1" id="KW-0472">Membrane</keyword>
<sequence length="210" mass="22482">MKPSFPAGSPPTPDFVPSLAELLRYFTGILRLMQGKRDGLQRLNLSADGFWASFGAIIVSLPPMALSWVEFETVERQWPFIGGSVGAYAAHALADVTAWILPLLVLTMAARHIGLRRKIGPIVIALNWSGALLAWALVPLWLLMLLTGGSMAVAFLLLLAGVATLVLTTRVVVFAGDCDYLVAGAITALLVVCSILTYAAVMDMTGIKLM</sequence>
<evidence type="ECO:0000256" key="1">
    <source>
        <dbReference type="SAM" id="Phobius"/>
    </source>
</evidence>
<keyword evidence="3" id="KW-1185">Reference proteome</keyword>